<dbReference type="GeneID" id="108624134"/>
<dbReference type="Proteomes" id="UP000694925">
    <property type="component" value="Unplaced"/>
</dbReference>
<evidence type="ECO:0000256" key="1">
    <source>
        <dbReference type="SAM" id="SignalP"/>
    </source>
</evidence>
<organism evidence="3 4">
    <name type="scientific">Ceratina calcarata</name>
    <dbReference type="NCBI Taxonomy" id="156304"/>
    <lineage>
        <taxon>Eukaryota</taxon>
        <taxon>Metazoa</taxon>
        <taxon>Ecdysozoa</taxon>
        <taxon>Arthropoda</taxon>
        <taxon>Hexapoda</taxon>
        <taxon>Insecta</taxon>
        <taxon>Pterygota</taxon>
        <taxon>Neoptera</taxon>
        <taxon>Endopterygota</taxon>
        <taxon>Hymenoptera</taxon>
        <taxon>Apocrita</taxon>
        <taxon>Aculeata</taxon>
        <taxon>Apoidea</taxon>
        <taxon>Anthophila</taxon>
        <taxon>Apidae</taxon>
        <taxon>Ceratina</taxon>
        <taxon>Zadontomerus</taxon>
    </lineage>
</organism>
<dbReference type="KEGG" id="ccal:108624134"/>
<sequence length="162" mass="17456">MAFTMRNLGFGVLVVASLTLLTHGYPTGAPVDVCAMSDGEPHHGTAVSQPANTSPYTFTASSSEYSPNSQITVTISGAPFKGFLIQARDKETGSWIGSWEKTDQTNTHPECSAVTHADPHVKEEATFIWTAPPKGQGHVEFTGTILKEYSTFWSKLVATVNH</sequence>
<feature type="chain" id="PRO_5042579463" evidence="1">
    <location>
        <begin position="25"/>
        <end position="162"/>
    </location>
</feature>
<keyword evidence="1" id="KW-0732">Signal</keyword>
<proteinExistence type="predicted"/>
<protein>
    <submittedName>
        <fullName evidence="4">Defense protein 3</fullName>
    </submittedName>
</protein>
<dbReference type="InterPro" id="IPR042307">
    <property type="entry name" value="Reeler_sf"/>
</dbReference>
<evidence type="ECO:0000259" key="2">
    <source>
        <dbReference type="PROSITE" id="PS51019"/>
    </source>
</evidence>
<name>A0AAJ7N5K2_9HYME</name>
<dbReference type="PANTHER" id="PTHR45828:SF40">
    <property type="entry name" value="REELIN DOMAIN-CONTAINING PROTEIN"/>
    <property type="match status" value="1"/>
</dbReference>
<accession>A0AAJ7N5K2</accession>
<dbReference type="Gene3D" id="2.60.40.4060">
    <property type="entry name" value="Reeler domain"/>
    <property type="match status" value="1"/>
</dbReference>
<feature type="signal peptide" evidence="1">
    <location>
        <begin position="1"/>
        <end position="24"/>
    </location>
</feature>
<dbReference type="GO" id="GO:0016020">
    <property type="term" value="C:membrane"/>
    <property type="evidence" value="ECO:0007669"/>
    <property type="project" value="TreeGrafter"/>
</dbReference>
<gene>
    <name evidence="4" type="primary">LOC108624134</name>
</gene>
<keyword evidence="3" id="KW-1185">Reference proteome</keyword>
<dbReference type="CDD" id="cd08544">
    <property type="entry name" value="Reeler"/>
    <property type="match status" value="1"/>
</dbReference>
<dbReference type="PROSITE" id="PS51019">
    <property type="entry name" value="REELIN"/>
    <property type="match status" value="1"/>
</dbReference>
<dbReference type="InterPro" id="IPR051237">
    <property type="entry name" value="Ferric-chelate_Red/DefProt"/>
</dbReference>
<reference evidence="4" key="1">
    <citation type="submission" date="2025-08" db="UniProtKB">
        <authorList>
            <consortium name="RefSeq"/>
        </authorList>
    </citation>
    <scope>IDENTIFICATION</scope>
    <source>
        <tissue evidence="4">Whole body</tissue>
    </source>
</reference>
<feature type="domain" description="Reelin" evidence="2">
    <location>
        <begin position="19"/>
        <end position="162"/>
    </location>
</feature>
<dbReference type="PANTHER" id="PTHR45828">
    <property type="entry name" value="CYTOCHROME B561/FERRIC REDUCTASE TRANSMEMBRANE"/>
    <property type="match status" value="1"/>
</dbReference>
<dbReference type="AlphaFoldDB" id="A0AAJ7N5K2"/>
<dbReference type="Pfam" id="PF02014">
    <property type="entry name" value="Reeler"/>
    <property type="match status" value="1"/>
</dbReference>
<evidence type="ECO:0000313" key="4">
    <source>
        <dbReference type="RefSeq" id="XP_017878710.1"/>
    </source>
</evidence>
<evidence type="ECO:0000313" key="3">
    <source>
        <dbReference type="Proteomes" id="UP000694925"/>
    </source>
</evidence>
<dbReference type="RefSeq" id="XP_017878710.1">
    <property type="nucleotide sequence ID" value="XM_018023221.2"/>
</dbReference>
<dbReference type="InterPro" id="IPR002861">
    <property type="entry name" value="Reeler_dom"/>
</dbReference>